<evidence type="ECO:0000256" key="1">
    <source>
        <dbReference type="SAM" id="Phobius"/>
    </source>
</evidence>
<feature type="transmembrane region" description="Helical" evidence="1">
    <location>
        <begin position="12"/>
        <end position="31"/>
    </location>
</feature>
<proteinExistence type="predicted"/>
<dbReference type="EMBL" id="OAOP01000002">
    <property type="protein sequence ID" value="SNX68381.1"/>
    <property type="molecule type" value="Genomic_DNA"/>
</dbReference>
<keyword evidence="1" id="KW-1133">Transmembrane helix</keyword>
<reference evidence="2 3" key="1">
    <citation type="submission" date="2017-08" db="EMBL/GenBank/DDBJ databases">
        <authorList>
            <person name="de Groot N.N."/>
        </authorList>
    </citation>
    <scope>NUCLEOTIDE SEQUENCE [LARGE SCALE GENOMIC DNA]</scope>
    <source>
        <strain evidence="2 3">JC228</strain>
    </source>
</reference>
<name>A0A285CLF0_9BACI</name>
<dbReference type="RefSeq" id="WP_097157680.1">
    <property type="nucleotide sequence ID" value="NZ_JBEPMQ010000001.1"/>
</dbReference>
<protein>
    <submittedName>
        <fullName evidence="2">Uncharacterized protein</fullName>
    </submittedName>
</protein>
<dbReference type="Proteomes" id="UP000219546">
    <property type="component" value="Unassembled WGS sequence"/>
</dbReference>
<accession>A0A285CLF0</accession>
<gene>
    <name evidence="2" type="ORF">SAMN05877753_102499</name>
</gene>
<dbReference type="AlphaFoldDB" id="A0A285CLF0"/>
<feature type="transmembrane region" description="Helical" evidence="1">
    <location>
        <begin position="38"/>
        <end position="59"/>
    </location>
</feature>
<evidence type="ECO:0000313" key="2">
    <source>
        <dbReference type="EMBL" id="SNX68381.1"/>
    </source>
</evidence>
<dbReference type="OrthoDB" id="2924197at2"/>
<keyword evidence="1" id="KW-0472">Membrane</keyword>
<organism evidence="2 3">
    <name type="scientific">Bacillus oleivorans</name>
    <dbReference type="NCBI Taxonomy" id="1448271"/>
    <lineage>
        <taxon>Bacteria</taxon>
        <taxon>Bacillati</taxon>
        <taxon>Bacillota</taxon>
        <taxon>Bacilli</taxon>
        <taxon>Bacillales</taxon>
        <taxon>Bacillaceae</taxon>
        <taxon>Bacillus</taxon>
    </lineage>
</organism>
<keyword evidence="3" id="KW-1185">Reference proteome</keyword>
<keyword evidence="1" id="KW-0812">Transmembrane</keyword>
<evidence type="ECO:0000313" key="3">
    <source>
        <dbReference type="Proteomes" id="UP000219546"/>
    </source>
</evidence>
<sequence length="238" mass="27998">MNEIYMDITNQYIKQSLRFMHIALLVLLICIRWDIPHAIWIISPLVTFSLISGYMSYLYNIRTNDTIAEKDERAERIKTNDYISLKDGISVYFVDPVGRKEYTVRNRGKSIFTLYNQRNFPVCTIQKSPLSASPFIIRNHKQKLIAAYIEGSTPSHLIFNGKIIIKDESFTIKQIHLHHFCLESESRERIAYVQKGWMPTLWQKRFPANAPTITFKDDTDMERREILLLVIGYIFLQK</sequence>